<dbReference type="GO" id="GO:0009982">
    <property type="term" value="F:pseudouridine synthase activity"/>
    <property type="evidence" value="ECO:0007669"/>
    <property type="project" value="InterPro"/>
</dbReference>
<dbReference type="EMBL" id="CP020660">
    <property type="protein sequence ID" value="ATF08933.1"/>
    <property type="molecule type" value="Genomic_DNA"/>
</dbReference>
<dbReference type="Proteomes" id="UP000218160">
    <property type="component" value="Chromosome 1"/>
</dbReference>
<dbReference type="Gene3D" id="3.30.70.580">
    <property type="entry name" value="Pseudouridine synthase I, catalytic domain, N-terminal subdomain"/>
    <property type="match status" value="1"/>
</dbReference>
<dbReference type="GO" id="GO:0001522">
    <property type="term" value="P:pseudouridine synthesis"/>
    <property type="evidence" value="ECO:0007669"/>
    <property type="project" value="InterPro"/>
</dbReference>
<proteinExistence type="inferred from homology"/>
<keyword evidence="2" id="KW-0698">rRNA processing</keyword>
<reference evidence="7" key="1">
    <citation type="submission" date="2017-04" db="EMBL/GenBank/DDBJ databases">
        <title>Genome evolution of the luminous symbionts of deep sea anglerfish.</title>
        <authorList>
            <person name="Hendry T.A."/>
        </authorList>
    </citation>
    <scope>NUCLEOTIDE SEQUENCE [LARGE SCALE GENOMIC DNA]</scope>
</reference>
<keyword evidence="7" id="KW-1185">Reference proteome</keyword>
<dbReference type="SUPFAM" id="SSF55120">
    <property type="entry name" value="Pseudouridine synthase"/>
    <property type="match status" value="1"/>
</dbReference>
<keyword evidence="3 4" id="KW-0413">Isomerase</keyword>
<dbReference type="KEGG" id="elux:BTN50_0402"/>
<dbReference type="GO" id="GO:0140098">
    <property type="term" value="F:catalytic activity, acting on RNA"/>
    <property type="evidence" value="ECO:0007669"/>
    <property type="project" value="UniProtKB-ARBA"/>
</dbReference>
<dbReference type="AlphaFoldDB" id="A0A291B7G5"/>
<dbReference type="InterPro" id="IPR042092">
    <property type="entry name" value="PsdUridine_s_RsuA/RluB/E/F_cat"/>
</dbReference>
<dbReference type="PANTHER" id="PTHR47683:SF2">
    <property type="entry name" value="RNA-BINDING S4 DOMAIN-CONTAINING PROTEIN"/>
    <property type="match status" value="1"/>
</dbReference>
<evidence type="ECO:0000256" key="1">
    <source>
        <dbReference type="ARBA" id="ARBA00008348"/>
    </source>
</evidence>
<dbReference type="InterPro" id="IPR050343">
    <property type="entry name" value="RsuA_PseudoU_synthase"/>
</dbReference>
<evidence type="ECO:0000313" key="7">
    <source>
        <dbReference type="Proteomes" id="UP000218160"/>
    </source>
</evidence>
<evidence type="ECO:0000256" key="2">
    <source>
        <dbReference type="ARBA" id="ARBA00022552"/>
    </source>
</evidence>
<dbReference type="GO" id="GO:0003723">
    <property type="term" value="F:RNA binding"/>
    <property type="evidence" value="ECO:0007669"/>
    <property type="project" value="InterPro"/>
</dbReference>
<dbReference type="GO" id="GO:0006364">
    <property type="term" value="P:rRNA processing"/>
    <property type="evidence" value="ECO:0007669"/>
    <property type="project" value="UniProtKB-KW"/>
</dbReference>
<evidence type="ECO:0000256" key="4">
    <source>
        <dbReference type="RuleBase" id="RU003887"/>
    </source>
</evidence>
<dbReference type="NCBIfam" id="TIGR00093">
    <property type="entry name" value="pseudouridine synthase"/>
    <property type="match status" value="1"/>
</dbReference>
<dbReference type="GO" id="GO:0016829">
    <property type="term" value="F:lyase activity"/>
    <property type="evidence" value="ECO:0007669"/>
    <property type="project" value="UniProtKB-KW"/>
</dbReference>
<gene>
    <name evidence="6" type="ORF">BTN50_0402</name>
</gene>
<dbReference type="InterPro" id="IPR018496">
    <property type="entry name" value="PsdUridine_synth_RsuA/RluB_CS"/>
</dbReference>
<name>A0A291B7G5_9GAMM</name>
<evidence type="ECO:0000256" key="3">
    <source>
        <dbReference type="ARBA" id="ARBA00023235"/>
    </source>
</evidence>
<dbReference type="InterPro" id="IPR020094">
    <property type="entry name" value="TruA/RsuA/RluB/E/F_N"/>
</dbReference>
<dbReference type="InterPro" id="IPR020103">
    <property type="entry name" value="PsdUridine_synth_cat_dom_sf"/>
</dbReference>
<protein>
    <recommendedName>
        <fullName evidence="4">Pseudouridine synthase</fullName>
        <ecNumber evidence="4">5.4.99.-</ecNumber>
    </recommendedName>
</protein>
<dbReference type="InterPro" id="IPR006145">
    <property type="entry name" value="PsdUridine_synth_RsuA/RluA"/>
</dbReference>
<evidence type="ECO:0000313" key="6">
    <source>
        <dbReference type="EMBL" id="ATF08933.1"/>
    </source>
</evidence>
<comment type="similarity">
    <text evidence="1 4">Belongs to the pseudouridine synthase RsuA family.</text>
</comment>
<dbReference type="Pfam" id="PF00849">
    <property type="entry name" value="PseudoU_synth_2"/>
    <property type="match status" value="1"/>
</dbReference>
<evidence type="ECO:0000259" key="5">
    <source>
        <dbReference type="Pfam" id="PF00849"/>
    </source>
</evidence>
<dbReference type="InterPro" id="IPR000748">
    <property type="entry name" value="PsdUridine_synth_RsuA/RluB/E/F"/>
</dbReference>
<organism evidence="6 7">
    <name type="scientific">Candidatus Enterovibrio altilux</name>
    <dbReference type="NCBI Taxonomy" id="1927128"/>
    <lineage>
        <taxon>Bacteria</taxon>
        <taxon>Pseudomonadati</taxon>
        <taxon>Pseudomonadota</taxon>
        <taxon>Gammaproteobacteria</taxon>
        <taxon>Vibrionales</taxon>
        <taxon>Vibrionaceae</taxon>
        <taxon>Enterovibrio</taxon>
    </lineage>
</organism>
<accession>A0A291B7G5</accession>
<dbReference type="EC" id="5.4.99.-" evidence="4"/>
<dbReference type="PROSITE" id="PS01149">
    <property type="entry name" value="PSI_RSU"/>
    <property type="match status" value="1"/>
</dbReference>
<feature type="domain" description="Pseudouridine synthase RsuA/RluA-like" evidence="5">
    <location>
        <begin position="2"/>
        <end position="117"/>
    </location>
</feature>
<keyword evidence="6" id="KW-0456">Lyase</keyword>
<sequence>MKDVYPAGRLDKNSEGLLVLTNDGILQAQLTRPKYKLTKIYWVQVEGIPTEKSLMQLRKGIELNDGCTLPADVNVIQEPDIWLKNPPIRHRRSIPTTWIAITLKEGRNRQVRRMTAAIGHPTVRLIRYSLGDWTIEALSPGEWVEILLSTEQ</sequence>
<dbReference type="Gene3D" id="3.30.70.1560">
    <property type="entry name" value="Alpha-L RNA-binding motif"/>
    <property type="match status" value="1"/>
</dbReference>
<dbReference type="PANTHER" id="PTHR47683">
    <property type="entry name" value="PSEUDOURIDINE SYNTHASE FAMILY PROTEIN-RELATED"/>
    <property type="match status" value="1"/>
</dbReference>